<feature type="domain" description="Pyridoxamine 5'-phosphate oxidase N-terminal" evidence="3">
    <location>
        <begin position="33"/>
        <end position="140"/>
    </location>
</feature>
<accession>A0ABX5LGN1</accession>
<proteinExistence type="predicted"/>
<dbReference type="Pfam" id="PF01243">
    <property type="entry name" value="PNPOx_N"/>
    <property type="match status" value="1"/>
</dbReference>
<evidence type="ECO:0000313" key="5">
    <source>
        <dbReference type="Proteomes" id="UP000245674"/>
    </source>
</evidence>
<gene>
    <name evidence="4" type="ORF">B0H03_104128</name>
</gene>
<dbReference type="EMBL" id="QGDV01000004">
    <property type="protein sequence ID" value="PWJ64762.1"/>
    <property type="molecule type" value="Genomic_DNA"/>
</dbReference>
<feature type="region of interest" description="Disordered" evidence="2">
    <location>
        <begin position="1"/>
        <end position="21"/>
    </location>
</feature>
<reference evidence="4 5" key="1">
    <citation type="submission" date="2018-03" db="EMBL/GenBank/DDBJ databases">
        <title>Genomic Encyclopedia of Type Strains, Phase III (KMG-III): the genomes of soil and plant-associated and newly described type strains.</title>
        <authorList>
            <person name="Whitman W."/>
        </authorList>
    </citation>
    <scope>NUCLEOTIDE SEQUENCE [LARGE SCALE GENOMIC DNA]</scope>
    <source>
        <strain evidence="4 5">VKM Ac-1602</strain>
    </source>
</reference>
<name>A0ABX5LGN1_9MICO</name>
<dbReference type="InterPro" id="IPR012349">
    <property type="entry name" value="Split_barrel_FMN-bd"/>
</dbReference>
<sequence length="151" mass="16413">MRRRAQALPHPHKPSGTSGYARGMSILSADGLAFVTERHLATLSTPGRQGRLHVVAVGFTYEDGVVRVITSRESQKVLNVRRGGTATVGQVDGIRWLSLGGSASIEEEPEAVQHAVELYSQRYRTPRPNPLRVAIRIDVDFALASSGLRAD</sequence>
<comment type="caution">
    <text evidence="4">The sequence shown here is derived from an EMBL/GenBank/DDBJ whole genome shotgun (WGS) entry which is preliminary data.</text>
</comment>
<feature type="compositionally biased region" description="Basic residues" evidence="2">
    <location>
        <begin position="1"/>
        <end position="13"/>
    </location>
</feature>
<dbReference type="Gene3D" id="2.30.110.10">
    <property type="entry name" value="Electron Transport, Fmn-binding Protein, Chain A"/>
    <property type="match status" value="1"/>
</dbReference>
<dbReference type="PANTHER" id="PTHR35176">
    <property type="entry name" value="HEME OXYGENASE HI_0854-RELATED"/>
    <property type="match status" value="1"/>
</dbReference>
<evidence type="ECO:0000256" key="2">
    <source>
        <dbReference type="SAM" id="MobiDB-lite"/>
    </source>
</evidence>
<dbReference type="PANTHER" id="PTHR35176:SF1">
    <property type="entry name" value="F420H(2)-DEPENDENT BILIVERDIN REDUCTASE"/>
    <property type="match status" value="1"/>
</dbReference>
<evidence type="ECO:0000256" key="1">
    <source>
        <dbReference type="ARBA" id="ARBA00023002"/>
    </source>
</evidence>
<organism evidence="4 5">
    <name type="scientific">Rathayibacter iranicus NCPPB 2253 = VKM Ac-1602</name>
    <dbReference type="NCBI Taxonomy" id="1328868"/>
    <lineage>
        <taxon>Bacteria</taxon>
        <taxon>Bacillati</taxon>
        <taxon>Actinomycetota</taxon>
        <taxon>Actinomycetes</taxon>
        <taxon>Micrococcales</taxon>
        <taxon>Microbacteriaceae</taxon>
        <taxon>Rathayibacter</taxon>
    </lineage>
</organism>
<dbReference type="SUPFAM" id="SSF50475">
    <property type="entry name" value="FMN-binding split barrel"/>
    <property type="match status" value="1"/>
</dbReference>
<keyword evidence="5" id="KW-1185">Reference proteome</keyword>
<evidence type="ECO:0000259" key="3">
    <source>
        <dbReference type="Pfam" id="PF01243"/>
    </source>
</evidence>
<dbReference type="Proteomes" id="UP000245674">
    <property type="component" value="Unassembled WGS sequence"/>
</dbReference>
<evidence type="ECO:0000313" key="4">
    <source>
        <dbReference type="EMBL" id="PWJ64762.1"/>
    </source>
</evidence>
<dbReference type="InterPro" id="IPR011576">
    <property type="entry name" value="Pyridox_Oxase_N"/>
</dbReference>
<protein>
    <submittedName>
        <fullName evidence="4">PPOX class probable F420-dependent enzyme</fullName>
    </submittedName>
</protein>
<dbReference type="InterPro" id="IPR052019">
    <property type="entry name" value="F420H2_bilvrd_red/Heme_oxyg"/>
</dbReference>
<keyword evidence="1" id="KW-0560">Oxidoreductase</keyword>